<feature type="compositionally biased region" description="Polar residues" evidence="8">
    <location>
        <begin position="236"/>
        <end position="261"/>
    </location>
</feature>
<feature type="compositionally biased region" description="Low complexity" evidence="8">
    <location>
        <begin position="12"/>
        <end position="27"/>
    </location>
</feature>
<dbReference type="FunFam" id="1.10.10.60:FF:000080">
    <property type="entry name" value="Zinc finger homeobox protein 2"/>
    <property type="match status" value="1"/>
</dbReference>
<feature type="domain" description="C2H2-type" evidence="10">
    <location>
        <begin position="193"/>
        <end position="222"/>
    </location>
</feature>
<dbReference type="GO" id="GO:0000978">
    <property type="term" value="F:RNA polymerase II cis-regulatory region sequence-specific DNA binding"/>
    <property type="evidence" value="ECO:0007669"/>
    <property type="project" value="TreeGrafter"/>
</dbReference>
<evidence type="ECO:0000256" key="6">
    <source>
        <dbReference type="PROSITE-ProRule" id="PRU00108"/>
    </source>
</evidence>
<dbReference type="SMART" id="SM00355">
    <property type="entry name" value="ZnF_C2H2"/>
    <property type="match status" value="2"/>
</dbReference>
<evidence type="ECO:0000313" key="11">
    <source>
        <dbReference type="EMBL" id="OTF69027.1"/>
    </source>
</evidence>
<proteinExistence type="predicted"/>
<keyword evidence="3" id="KW-0677">Repeat</keyword>
<dbReference type="PROSITE" id="PS00028">
    <property type="entry name" value="ZINC_FINGER_C2H2_1"/>
    <property type="match status" value="1"/>
</dbReference>
<evidence type="ECO:0000256" key="1">
    <source>
        <dbReference type="ARBA" id="ARBA00004123"/>
    </source>
</evidence>
<organism evidence="11 12">
    <name type="scientific">Euroglyphus maynei</name>
    <name type="common">Mayne's house dust mite</name>
    <dbReference type="NCBI Taxonomy" id="6958"/>
    <lineage>
        <taxon>Eukaryota</taxon>
        <taxon>Metazoa</taxon>
        <taxon>Ecdysozoa</taxon>
        <taxon>Arthropoda</taxon>
        <taxon>Chelicerata</taxon>
        <taxon>Arachnida</taxon>
        <taxon>Acari</taxon>
        <taxon>Acariformes</taxon>
        <taxon>Sarcoptiformes</taxon>
        <taxon>Astigmata</taxon>
        <taxon>Psoroptidia</taxon>
        <taxon>Analgoidea</taxon>
        <taxon>Pyroglyphidae</taxon>
        <taxon>Pyroglyphinae</taxon>
        <taxon>Euroglyphus</taxon>
    </lineage>
</organism>
<feature type="region of interest" description="Disordered" evidence="8">
    <location>
        <begin position="91"/>
        <end position="111"/>
    </location>
</feature>
<evidence type="ECO:0000313" key="12">
    <source>
        <dbReference type="Proteomes" id="UP000194236"/>
    </source>
</evidence>
<dbReference type="SMART" id="SM00389">
    <property type="entry name" value="HOX"/>
    <property type="match status" value="2"/>
</dbReference>
<evidence type="ECO:0000256" key="8">
    <source>
        <dbReference type="SAM" id="MobiDB-lite"/>
    </source>
</evidence>
<dbReference type="EMBL" id="MUJZ01072516">
    <property type="protein sequence ID" value="OTF69027.1"/>
    <property type="molecule type" value="Genomic_DNA"/>
</dbReference>
<dbReference type="GO" id="GO:0005634">
    <property type="term" value="C:nucleus"/>
    <property type="evidence" value="ECO:0007669"/>
    <property type="project" value="UniProtKB-SubCell"/>
</dbReference>
<dbReference type="GO" id="GO:0008270">
    <property type="term" value="F:zinc ion binding"/>
    <property type="evidence" value="ECO:0007669"/>
    <property type="project" value="UniProtKB-KW"/>
</dbReference>
<keyword evidence="4" id="KW-0862">Zinc</keyword>
<dbReference type="CDD" id="cd00086">
    <property type="entry name" value="homeodomain"/>
    <property type="match status" value="2"/>
</dbReference>
<keyword evidence="6 7" id="KW-0371">Homeobox</keyword>
<dbReference type="PANTHER" id="PTHR45891">
    <property type="entry name" value="ZINC FINGER HOMEOBOX PROTEIN"/>
    <property type="match status" value="1"/>
</dbReference>
<evidence type="ECO:0000256" key="5">
    <source>
        <dbReference type="PROSITE-ProRule" id="PRU00042"/>
    </source>
</evidence>
<reference evidence="11 12" key="1">
    <citation type="submission" date="2017-03" db="EMBL/GenBank/DDBJ databases">
        <title>Genome Survey of Euroglyphus maynei.</title>
        <authorList>
            <person name="Arlian L.G."/>
            <person name="Morgan M.S."/>
            <person name="Rider S.D."/>
        </authorList>
    </citation>
    <scope>NUCLEOTIDE SEQUENCE [LARGE SCALE GENOMIC DNA]</scope>
    <source>
        <strain evidence="11">Arlian Lab</strain>
        <tissue evidence="11">Whole body</tissue>
    </source>
</reference>
<dbReference type="AlphaFoldDB" id="A0A1Y3ALX0"/>
<dbReference type="InterPro" id="IPR009057">
    <property type="entry name" value="Homeodomain-like_sf"/>
</dbReference>
<dbReference type="GO" id="GO:0000981">
    <property type="term" value="F:DNA-binding transcription factor activity, RNA polymerase II-specific"/>
    <property type="evidence" value="ECO:0007669"/>
    <property type="project" value="TreeGrafter"/>
</dbReference>
<feature type="region of interest" description="Disordered" evidence="8">
    <location>
        <begin position="350"/>
        <end position="376"/>
    </location>
</feature>
<dbReference type="InterPro" id="IPR051968">
    <property type="entry name" value="ZnFinger_Homeobox_TR"/>
</dbReference>
<keyword evidence="6 7" id="KW-0539">Nucleus</keyword>
<evidence type="ECO:0000256" key="7">
    <source>
        <dbReference type="RuleBase" id="RU000682"/>
    </source>
</evidence>
<dbReference type="PANTHER" id="PTHR45891:SF3">
    <property type="entry name" value="ZINC FINGER PROTEIN 2"/>
    <property type="match status" value="1"/>
</dbReference>
<comment type="caution">
    <text evidence="11">The sequence shown here is derived from an EMBL/GenBank/DDBJ whole genome shotgun (WGS) entry which is preliminary data.</text>
</comment>
<feature type="region of interest" description="Disordered" evidence="8">
    <location>
        <begin position="1"/>
        <end position="27"/>
    </location>
</feature>
<comment type="subcellular location">
    <subcellularLocation>
        <location evidence="1 6 7">Nucleus</location>
    </subcellularLocation>
</comment>
<name>A0A1Y3ALX0_EURMA</name>
<sequence length="403" mass="44824">MSYQTNSPPPSESSMSSSICESINNPSVPTSSSSSLFAGLTNFNHQLATSHHHHPHHQSITSSSPLQFALDAAQRSQLAVAAAAVAANQSNMMSTPSPNVSTHSSSGKRANRTRFTDYQIKVLQEFFESNAYPKDDDLEYLSKLLNLSPRVIVVWFQNARQKARKVYENQPPTTPVGEDDGTGRFQRTPGLNYQCKKCLQVFQRYYELIKHQKSSCFKDENPLSAQIRMAAEARAQATSPNVSTSRDSTSTPIDCTRSSSATPEKIQIMTSPTSVASPSPSLSGTKEVGLKKRVVQVWFQNTRARERKGQFRAHQQVIHKRCPFCRALFKARSALESHLATRHADQYTKGDINIDNLPDGDPSEDGDGPDMVNNADGTQMADVMKRYEDSFKKYLDELNIQGW</sequence>
<dbReference type="InterPro" id="IPR001356">
    <property type="entry name" value="HD"/>
</dbReference>
<evidence type="ECO:0000259" key="10">
    <source>
        <dbReference type="PROSITE" id="PS50157"/>
    </source>
</evidence>
<feature type="domain" description="Homeobox" evidence="9">
    <location>
        <begin position="106"/>
        <end position="166"/>
    </location>
</feature>
<keyword evidence="5" id="KW-0863">Zinc-finger</keyword>
<dbReference type="Pfam" id="PF00046">
    <property type="entry name" value="Homeodomain"/>
    <property type="match status" value="2"/>
</dbReference>
<keyword evidence="2" id="KW-0479">Metal-binding</keyword>
<protein>
    <submittedName>
        <fullName evidence="11">Uncharacterized protein</fullName>
    </submittedName>
</protein>
<dbReference type="Proteomes" id="UP000194236">
    <property type="component" value="Unassembled WGS sequence"/>
</dbReference>
<feature type="region of interest" description="Disordered" evidence="8">
    <location>
        <begin position="235"/>
        <end position="261"/>
    </location>
</feature>
<evidence type="ECO:0000256" key="3">
    <source>
        <dbReference type="ARBA" id="ARBA00022737"/>
    </source>
</evidence>
<feature type="compositionally biased region" description="Polar residues" evidence="8">
    <location>
        <begin position="91"/>
        <end position="108"/>
    </location>
</feature>
<evidence type="ECO:0000256" key="4">
    <source>
        <dbReference type="ARBA" id="ARBA00022833"/>
    </source>
</evidence>
<dbReference type="PROSITE" id="PS50157">
    <property type="entry name" value="ZINC_FINGER_C2H2_2"/>
    <property type="match status" value="1"/>
</dbReference>
<dbReference type="PROSITE" id="PS50071">
    <property type="entry name" value="HOMEOBOX_2"/>
    <property type="match status" value="2"/>
</dbReference>
<accession>A0A1Y3ALX0</accession>
<keyword evidence="6 7" id="KW-0238">DNA-binding</keyword>
<dbReference type="InterPro" id="IPR013087">
    <property type="entry name" value="Znf_C2H2_type"/>
</dbReference>
<evidence type="ECO:0000259" key="9">
    <source>
        <dbReference type="PROSITE" id="PS50071"/>
    </source>
</evidence>
<feature type="DNA-binding region" description="Homeobox" evidence="6">
    <location>
        <begin position="108"/>
        <end position="167"/>
    </location>
</feature>
<feature type="domain" description="Homeobox" evidence="9">
    <location>
        <begin position="285"/>
        <end position="309"/>
    </location>
</feature>
<dbReference type="Gene3D" id="1.10.10.60">
    <property type="entry name" value="Homeodomain-like"/>
    <property type="match status" value="2"/>
</dbReference>
<feature type="DNA-binding region" description="Homeobox" evidence="6">
    <location>
        <begin position="287"/>
        <end position="310"/>
    </location>
</feature>
<dbReference type="OrthoDB" id="6417226at2759"/>
<evidence type="ECO:0000256" key="2">
    <source>
        <dbReference type="ARBA" id="ARBA00022723"/>
    </source>
</evidence>
<gene>
    <name evidence="11" type="ORF">BLA29_003886</name>
</gene>
<keyword evidence="12" id="KW-1185">Reference proteome</keyword>
<dbReference type="SUPFAM" id="SSF46689">
    <property type="entry name" value="Homeodomain-like"/>
    <property type="match status" value="2"/>
</dbReference>